<comment type="caution">
    <text evidence="2">The sequence shown here is derived from an EMBL/GenBank/DDBJ whole genome shotgun (WGS) entry which is preliminary data.</text>
</comment>
<keyword evidence="3" id="KW-1185">Reference proteome</keyword>
<dbReference type="PROSITE" id="PS50231">
    <property type="entry name" value="RICIN_B_LECTIN"/>
    <property type="match status" value="1"/>
</dbReference>
<name>A0ABP1PPY0_9HEXA</name>
<evidence type="ECO:0000313" key="3">
    <source>
        <dbReference type="Proteomes" id="UP001642540"/>
    </source>
</evidence>
<keyword evidence="1" id="KW-0732">Signal</keyword>
<protein>
    <recommendedName>
        <fullName evidence="4">Ricin B lectin domain-containing protein</fullName>
    </recommendedName>
</protein>
<evidence type="ECO:0008006" key="4">
    <source>
        <dbReference type="Google" id="ProtNLM"/>
    </source>
</evidence>
<accession>A0ABP1PPY0</accession>
<evidence type="ECO:0000256" key="1">
    <source>
        <dbReference type="SAM" id="SignalP"/>
    </source>
</evidence>
<feature type="signal peptide" evidence="1">
    <location>
        <begin position="1"/>
        <end position="17"/>
    </location>
</feature>
<evidence type="ECO:0000313" key="2">
    <source>
        <dbReference type="EMBL" id="CAL8072976.1"/>
    </source>
</evidence>
<reference evidence="2 3" key="1">
    <citation type="submission" date="2024-08" db="EMBL/GenBank/DDBJ databases">
        <authorList>
            <person name="Cucini C."/>
            <person name="Frati F."/>
        </authorList>
    </citation>
    <scope>NUCLEOTIDE SEQUENCE [LARGE SCALE GENOMIC DNA]</scope>
</reference>
<sequence>MEKQVFIIVLGLALCSAADEKPVSAPEVPKPTATKFVSYDIYKIESRPYPDGVLSVSAGVANLTDIPRVEVYGDGAGQKWRLESSMLYSAFQLRPTSYESFVLEQDETSSFLKWVASFTRLGQHKLWYLNDAGSGYTQIKNKEYDTCLTATGMNQPIISAPCTNSEDQQWNFVKL</sequence>
<dbReference type="EMBL" id="CAXLJM020000007">
    <property type="protein sequence ID" value="CAL8072976.1"/>
    <property type="molecule type" value="Genomic_DNA"/>
</dbReference>
<dbReference type="SUPFAM" id="SSF50370">
    <property type="entry name" value="Ricin B-like lectins"/>
    <property type="match status" value="1"/>
</dbReference>
<dbReference type="InterPro" id="IPR035992">
    <property type="entry name" value="Ricin_B-like_lectins"/>
</dbReference>
<gene>
    <name evidence="2" type="ORF">ODALV1_LOCUS2426</name>
</gene>
<feature type="chain" id="PRO_5045905142" description="Ricin B lectin domain-containing protein" evidence="1">
    <location>
        <begin position="18"/>
        <end position="175"/>
    </location>
</feature>
<organism evidence="2 3">
    <name type="scientific">Orchesella dallaii</name>
    <dbReference type="NCBI Taxonomy" id="48710"/>
    <lineage>
        <taxon>Eukaryota</taxon>
        <taxon>Metazoa</taxon>
        <taxon>Ecdysozoa</taxon>
        <taxon>Arthropoda</taxon>
        <taxon>Hexapoda</taxon>
        <taxon>Collembola</taxon>
        <taxon>Entomobryomorpha</taxon>
        <taxon>Entomobryoidea</taxon>
        <taxon>Orchesellidae</taxon>
        <taxon>Orchesellinae</taxon>
        <taxon>Orchesella</taxon>
    </lineage>
</organism>
<dbReference type="Proteomes" id="UP001642540">
    <property type="component" value="Unassembled WGS sequence"/>
</dbReference>
<proteinExistence type="predicted"/>
<dbReference type="Gene3D" id="2.80.10.50">
    <property type="match status" value="1"/>
</dbReference>